<reference evidence="1" key="2">
    <citation type="submission" date="2015-03" db="EMBL/GenBank/DDBJ databases">
        <authorList>
            <person name="Chow C.-E.T."/>
            <person name="Winget D.M."/>
            <person name="White R.A.III."/>
            <person name="Hallam S.J."/>
            <person name="Suttle C.A."/>
        </authorList>
    </citation>
    <scope>NUCLEOTIDE SEQUENCE</scope>
    <source>
        <strain evidence="1">Oxic1_7</strain>
    </source>
</reference>
<proteinExistence type="predicted"/>
<organism evidence="1">
    <name type="scientific">uncultured marine virus</name>
    <dbReference type="NCBI Taxonomy" id="186617"/>
    <lineage>
        <taxon>Viruses</taxon>
        <taxon>environmental samples</taxon>
    </lineage>
</organism>
<sequence length="56" mass="6052">MFSLFRISGSYKAYSLAFSIVPRFAKKVYTSAINSLKSGSDIPVSSMSSIDLPSPT</sequence>
<dbReference type="EMBL" id="KR029602">
    <property type="protein sequence ID" value="AKH48265.1"/>
    <property type="molecule type" value="Genomic_DNA"/>
</dbReference>
<name>A0A0F7L8J9_9VIRU</name>
<reference evidence="1" key="1">
    <citation type="journal article" date="2015" name="Front. Microbiol.">
        <title>Combining genomic sequencing methods to explore viral diversity and reveal potential virus-host interactions.</title>
        <authorList>
            <person name="Chow C.E."/>
            <person name="Winget D.M."/>
            <person name="White R.A.III."/>
            <person name="Hallam S.J."/>
            <person name="Suttle C.A."/>
        </authorList>
    </citation>
    <scope>NUCLEOTIDE SEQUENCE</scope>
    <source>
        <strain evidence="1">Oxic1_7</strain>
    </source>
</reference>
<evidence type="ECO:0000313" key="1">
    <source>
        <dbReference type="EMBL" id="AKH48265.1"/>
    </source>
</evidence>
<protein>
    <submittedName>
        <fullName evidence="1">Uncharacterized protein</fullName>
    </submittedName>
</protein>
<accession>A0A0F7L8J9</accession>